<dbReference type="Gene3D" id="1.10.10.10">
    <property type="entry name" value="Winged helix-like DNA-binding domain superfamily/Winged helix DNA-binding domain"/>
    <property type="match status" value="1"/>
</dbReference>
<feature type="domain" description="Conserved virulence factor B-like winged helix" evidence="3">
    <location>
        <begin position="220"/>
        <end position="275"/>
    </location>
</feature>
<dbReference type="Gene3D" id="2.40.50.140">
    <property type="entry name" value="Nucleic acid-binding proteins"/>
    <property type="match status" value="1"/>
</dbReference>
<dbReference type="PANTHER" id="PTHR37296">
    <property type="entry name" value="CONSERVED VIRULENCE FACTOR B"/>
    <property type="match status" value="1"/>
</dbReference>
<dbReference type="OrthoDB" id="9801597at2"/>
<dbReference type="AlphaFoldDB" id="A0A4R7SNQ4"/>
<feature type="domain" description="Conserved virulence factor B first S1" evidence="2">
    <location>
        <begin position="4"/>
        <end position="63"/>
    </location>
</feature>
<evidence type="ECO:0000259" key="2">
    <source>
        <dbReference type="Pfam" id="PF13509"/>
    </source>
</evidence>
<organism evidence="4 5">
    <name type="scientific">Prosthecobacter fusiformis</name>
    <dbReference type="NCBI Taxonomy" id="48464"/>
    <lineage>
        <taxon>Bacteria</taxon>
        <taxon>Pseudomonadati</taxon>
        <taxon>Verrucomicrobiota</taxon>
        <taxon>Verrucomicrobiia</taxon>
        <taxon>Verrucomicrobiales</taxon>
        <taxon>Verrucomicrobiaceae</taxon>
        <taxon>Prosthecobacter</taxon>
    </lineage>
</organism>
<evidence type="ECO:0000313" key="4">
    <source>
        <dbReference type="EMBL" id="TDU80812.1"/>
    </source>
</evidence>
<dbReference type="Pfam" id="PF17783">
    <property type="entry name" value="WHD_CvfB"/>
    <property type="match status" value="1"/>
</dbReference>
<dbReference type="PIRSF" id="PIRSF012524">
    <property type="entry name" value="YitL_S1"/>
    <property type="match status" value="1"/>
</dbReference>
<dbReference type="RefSeq" id="WP_133792808.1">
    <property type="nucleotide sequence ID" value="NZ_SOCA01000001.1"/>
</dbReference>
<sequence>MADLGRLNQLPVLYSTPQGIYLGGGDHGEILLPNRYVPRGTQIDDVLEVFIYRDSEDRLIATTEKPLVMVGESAPLKVVSVNRNVGAFLDWGLPKDLLLPFRQQAEPVYPGDTVIAHAMVDEKTDRIIATTKLNKHLNKPKPVGFKAGQPVALVILAETPLGYNAIVEGTHQGLLYHSNVGARLEIGQKLKGFISAVLPGGKLDLTLDAKGYKRVAPLTEQILTAMQENGGSLSFDDDSSPEVIRQNFDCSKKAFKQALGALFRQRRIRFTNPGIAYVDIRENTGQEWRPGE</sequence>
<evidence type="ECO:0008006" key="6">
    <source>
        <dbReference type="Google" id="ProtNLM"/>
    </source>
</evidence>
<dbReference type="Proteomes" id="UP000295662">
    <property type="component" value="Unassembled WGS sequence"/>
</dbReference>
<dbReference type="InterPro" id="IPR040764">
    <property type="entry name" value="CvfB_WH"/>
</dbReference>
<evidence type="ECO:0000313" key="5">
    <source>
        <dbReference type="Proteomes" id="UP000295662"/>
    </source>
</evidence>
<evidence type="ECO:0000259" key="3">
    <source>
        <dbReference type="Pfam" id="PF17783"/>
    </source>
</evidence>
<name>A0A4R7SNQ4_9BACT</name>
<dbReference type="InterPro" id="IPR012340">
    <property type="entry name" value="NA-bd_OB-fold"/>
</dbReference>
<dbReference type="PANTHER" id="PTHR37296:SF1">
    <property type="entry name" value="CONSERVED VIRULENCE FACTOR B"/>
    <property type="match status" value="1"/>
</dbReference>
<dbReference type="InterPro" id="IPR039566">
    <property type="entry name" value="CvfB_S1_st"/>
</dbReference>
<comment type="caution">
    <text evidence="4">The sequence shown here is derived from an EMBL/GenBank/DDBJ whole genome shotgun (WGS) entry which is preliminary data.</text>
</comment>
<accession>A0A4R7SNQ4</accession>
<protein>
    <recommendedName>
        <fullName evidence="6">GntR family transcriptional regulator</fullName>
    </recommendedName>
</protein>
<dbReference type="Pfam" id="PF13509">
    <property type="entry name" value="S1_2"/>
    <property type="match status" value="1"/>
</dbReference>
<gene>
    <name evidence="4" type="ORF">EI77_00110</name>
</gene>
<dbReference type="EMBL" id="SOCA01000001">
    <property type="protein sequence ID" value="TDU80812.1"/>
    <property type="molecule type" value="Genomic_DNA"/>
</dbReference>
<keyword evidence="5" id="KW-1185">Reference proteome</keyword>
<dbReference type="InterPro" id="IPR036388">
    <property type="entry name" value="WH-like_DNA-bd_sf"/>
</dbReference>
<comment type="similarity">
    <text evidence="1">Belongs to the CvfB family.</text>
</comment>
<reference evidence="4 5" key="1">
    <citation type="submission" date="2019-03" db="EMBL/GenBank/DDBJ databases">
        <title>Genomic Encyclopedia of Archaeal and Bacterial Type Strains, Phase II (KMG-II): from individual species to whole genera.</title>
        <authorList>
            <person name="Goeker M."/>
        </authorList>
    </citation>
    <scope>NUCLEOTIDE SEQUENCE [LARGE SCALE GENOMIC DNA]</scope>
    <source>
        <strain evidence="4 5">ATCC 25309</strain>
    </source>
</reference>
<proteinExistence type="inferred from homology"/>
<dbReference type="InterPro" id="IPR014464">
    <property type="entry name" value="CvfB_fam"/>
</dbReference>
<evidence type="ECO:0000256" key="1">
    <source>
        <dbReference type="PIRNR" id="PIRNR012524"/>
    </source>
</evidence>